<gene>
    <name evidence="1" type="ORF">TIFTF001_006492</name>
</gene>
<dbReference type="AlphaFoldDB" id="A0AA87ZN42"/>
<proteinExistence type="predicted"/>
<comment type="caution">
    <text evidence="1">The sequence shown here is derived from an EMBL/GenBank/DDBJ whole genome shotgun (WGS) entry which is preliminary data.</text>
</comment>
<accession>A0AA87ZN42</accession>
<dbReference type="PANTHER" id="PTHR34145:SF28">
    <property type="entry name" value="F-BOX DOMAIN-CONTAINING PROTEIN"/>
    <property type="match status" value="1"/>
</dbReference>
<dbReference type="PANTHER" id="PTHR34145">
    <property type="entry name" value="OS02G0105600 PROTEIN"/>
    <property type="match status" value="1"/>
</dbReference>
<dbReference type="InterPro" id="IPR053772">
    <property type="entry name" value="At1g61320/At1g61330-like"/>
</dbReference>
<protein>
    <submittedName>
        <fullName evidence="1">Uncharacterized protein</fullName>
    </submittedName>
</protein>
<name>A0AA87ZN42_FICCA</name>
<reference evidence="1" key="1">
    <citation type="submission" date="2023-07" db="EMBL/GenBank/DDBJ databases">
        <title>draft genome sequence of fig (Ficus carica).</title>
        <authorList>
            <person name="Takahashi T."/>
            <person name="Nishimura K."/>
        </authorList>
    </citation>
    <scope>NUCLEOTIDE SEQUENCE</scope>
</reference>
<organism evidence="1 2">
    <name type="scientific">Ficus carica</name>
    <name type="common">Common fig</name>
    <dbReference type="NCBI Taxonomy" id="3494"/>
    <lineage>
        <taxon>Eukaryota</taxon>
        <taxon>Viridiplantae</taxon>
        <taxon>Streptophyta</taxon>
        <taxon>Embryophyta</taxon>
        <taxon>Tracheophyta</taxon>
        <taxon>Spermatophyta</taxon>
        <taxon>Magnoliopsida</taxon>
        <taxon>eudicotyledons</taxon>
        <taxon>Gunneridae</taxon>
        <taxon>Pentapetalae</taxon>
        <taxon>rosids</taxon>
        <taxon>fabids</taxon>
        <taxon>Rosales</taxon>
        <taxon>Moraceae</taxon>
        <taxon>Ficeae</taxon>
        <taxon>Ficus</taxon>
    </lineage>
</organism>
<dbReference type="Proteomes" id="UP001187192">
    <property type="component" value="Unassembled WGS sequence"/>
</dbReference>
<sequence length="389" mass="44561">MIVIPFACRSSTSEYKEKVKGFLNGVDKSLQKFNQKKLLMQRLSFVIDRLDQNFVSEIDRWMFLALNNGVQQIYFRISTDLKVHLQNLSLQRVNTRENIIQDITNNCPYLKCFALEHFGGLKTIEISKLDKLESVSIVHALPKGLLDSMIGCIYIFLDFLSLRSSKLSFALDCKGLEFLDKNLRACLATGPKTLRLIGCENVERIEIDAPNLSLFNLGTSTIPVLIPKNVSCSVEVEYSSDTERRKVESSLFQKLRKFLGDWPQREYIFVEYVVNNEVTSLGLEATVDCATVIDGLLWSCHPMTISVPPDSSFLNYFIKVLCKTLLDREHPSCCVSSQVKCWRHDLKAVKIESFGGIEDERLLRLDMLLDTLPSLTKYQEVRLNLEWEF</sequence>
<dbReference type="EMBL" id="BTGU01000006">
    <property type="protein sequence ID" value="GMN37042.1"/>
    <property type="molecule type" value="Genomic_DNA"/>
</dbReference>
<evidence type="ECO:0000313" key="1">
    <source>
        <dbReference type="EMBL" id="GMN37042.1"/>
    </source>
</evidence>
<evidence type="ECO:0000313" key="2">
    <source>
        <dbReference type="Proteomes" id="UP001187192"/>
    </source>
</evidence>
<keyword evidence="2" id="KW-1185">Reference proteome</keyword>